<dbReference type="InterPro" id="IPR029033">
    <property type="entry name" value="His_PPase_superfam"/>
</dbReference>
<dbReference type="Gene3D" id="3.40.50.1240">
    <property type="entry name" value="Phosphoglycerate mutase-like"/>
    <property type="match status" value="1"/>
</dbReference>
<keyword evidence="3" id="KW-0378">Hydrolase</keyword>
<evidence type="ECO:0000313" key="7">
    <source>
        <dbReference type="Proteomes" id="UP000007796"/>
    </source>
</evidence>
<evidence type="ECO:0000313" key="6">
    <source>
        <dbReference type="EMBL" id="EFX04798.1"/>
    </source>
</evidence>
<dbReference type="PROSITE" id="PS00778">
    <property type="entry name" value="HIS_ACID_PHOSPHAT_2"/>
    <property type="match status" value="1"/>
</dbReference>
<evidence type="ECO:0000256" key="4">
    <source>
        <dbReference type="SAM" id="MobiDB-lite"/>
    </source>
</evidence>
<dbReference type="PANTHER" id="PTHR20963">
    <property type="entry name" value="MULTIPLE INOSITOL POLYPHOSPHATE PHOSPHATASE-RELATED"/>
    <property type="match status" value="1"/>
</dbReference>
<dbReference type="Proteomes" id="UP000007796">
    <property type="component" value="Unassembled WGS sequence"/>
</dbReference>
<name>F0XF16_GROCL</name>
<feature type="domain" description="Heterokaryon incompatibility" evidence="5">
    <location>
        <begin position="8"/>
        <end position="124"/>
    </location>
</feature>
<evidence type="ECO:0000256" key="2">
    <source>
        <dbReference type="ARBA" id="ARBA00012632"/>
    </source>
</evidence>
<dbReference type="InterPro" id="IPR000560">
    <property type="entry name" value="His_Pase_clade-2"/>
</dbReference>
<dbReference type="GO" id="GO:0016158">
    <property type="term" value="F:inositol hexakisphosphate 3-phosphatase activity"/>
    <property type="evidence" value="ECO:0007669"/>
    <property type="project" value="UniProtKB-EC"/>
</dbReference>
<dbReference type="InterPro" id="IPR010730">
    <property type="entry name" value="HET"/>
</dbReference>
<dbReference type="STRING" id="655863.F0XF16"/>
<proteinExistence type="inferred from homology"/>
<evidence type="ECO:0000259" key="5">
    <source>
        <dbReference type="Pfam" id="PF06985"/>
    </source>
</evidence>
<evidence type="ECO:0000256" key="1">
    <source>
        <dbReference type="ARBA" id="ARBA00005375"/>
    </source>
</evidence>
<dbReference type="PROSITE" id="PS00616">
    <property type="entry name" value="HIS_ACID_PHOSPHAT_1"/>
    <property type="match status" value="1"/>
</dbReference>
<dbReference type="InParanoid" id="F0XF16"/>
<sequence>MNDHRAFLDLVTTAAILVTQLLGLEYLWVDALCIIQDDDADKAAQISQMHDIYENSAVTISAASASSVEQGFLSFHGWHTDKNPRCDLAVRFDNNELAPLYLVPAYIHQTNDFPIQKRGWTLQESMLPPRLLVFGDLEPYFCCRKYKYVHVAGSLVRYQDVKLPRFNSDGSTGSSSTALQFRYREAWTQVIEQYTDRTLGVKEDRPFAIAGVQTWLINILEDECYFGVWNSRILEGIYWKVEHKKGRESGHITNCPSWSWMSVLGRASTGFAFYKFYARTTAEWGIDSDHREVILHCHVLTLADVTSSDVRESWPDVVTEEDIDMGIGTDGSIKNYRWADDVCFLGLYENYNFLKALAARSYGGSSSRKTRYQQVATTDVGDRDLEEDRIYSGEEVDEESKAAARDETTSFMLPQSPYPPPAALYHRSGEGASAWLLRRTFRTVAIAFLTCLFVCVGFKFVSDNSGLSLVLPDHSSHHEGKTTVHGPDSDSESCRCSETVTVPQHFQTSPQLFAGPTATGKPAFLAQTVTINPSATYVANQPLQTNIAVDGQPADGQSIFENMGYLSPYKPSPGFGVQEYALPPGAEIVQVQMLSRHGSRYPTLGASVYDLGQKLAKSKGQFKASSALSFLEDWEYKMGHEILVPKGRQELFDSGIVHSYMYSNLYNPNSKIIVRTTTQDRMLKSAENFLAGFFGLEWTNNATIEVIIEQDRANNSLAGYLNCPNSYQDHTGTDANNIWVENYLRNATARFRSMLDGIEWTIKDTYAAQTLCPYETAAYGFSRFCDLFTYEEWLGFGYSIDLSFAGNNGFQSSTGRAVGIGYQQEVIARLKNHTLGYSGSQINVTLDNNTDTFPLNQSLYFDFSHDTNIVSILTAFGFQQFATLLQPAAYPGQHNFTVSHIVPFGARLDIEIISAPRPVAADRSGYEDGVSNRETKYIHFILNQRTLPLGFSFPECDASRVDGWCELDTFLRVQEAMPARAKYDEACFGPFTSRPYGMVMDGAPM</sequence>
<dbReference type="EMBL" id="GL629765">
    <property type="protein sequence ID" value="EFX04798.1"/>
    <property type="molecule type" value="Genomic_DNA"/>
</dbReference>
<dbReference type="AlphaFoldDB" id="F0XF16"/>
<dbReference type="OrthoDB" id="6509975at2759"/>
<dbReference type="InterPro" id="IPR033379">
    <property type="entry name" value="Acid_Pase_AS"/>
</dbReference>
<accession>F0XF16</accession>
<comment type="similarity">
    <text evidence="1">Belongs to the histidine acid phosphatase family.</text>
</comment>
<gene>
    <name evidence="6" type="ORF">CMQ_1726</name>
</gene>
<dbReference type="RefSeq" id="XP_014174280.1">
    <property type="nucleotide sequence ID" value="XM_014318805.1"/>
</dbReference>
<evidence type="ECO:0000256" key="3">
    <source>
        <dbReference type="ARBA" id="ARBA00022801"/>
    </source>
</evidence>
<dbReference type="Pfam" id="PF06985">
    <property type="entry name" value="HET"/>
    <property type="match status" value="1"/>
</dbReference>
<feature type="region of interest" description="Disordered" evidence="4">
    <location>
        <begin position="474"/>
        <end position="493"/>
    </location>
</feature>
<dbReference type="HOGENOM" id="CLU_298765_0_0_1"/>
<organism evidence="7">
    <name type="scientific">Grosmannia clavigera (strain kw1407 / UAMH 11150)</name>
    <name type="common">Blue stain fungus</name>
    <name type="synonym">Graphiocladiella clavigera</name>
    <dbReference type="NCBI Taxonomy" id="655863"/>
    <lineage>
        <taxon>Eukaryota</taxon>
        <taxon>Fungi</taxon>
        <taxon>Dikarya</taxon>
        <taxon>Ascomycota</taxon>
        <taxon>Pezizomycotina</taxon>
        <taxon>Sordariomycetes</taxon>
        <taxon>Sordariomycetidae</taxon>
        <taxon>Ophiostomatales</taxon>
        <taxon>Ophiostomataceae</taxon>
        <taxon>Leptographium</taxon>
    </lineage>
</organism>
<dbReference type="CDD" id="cd07061">
    <property type="entry name" value="HP_HAP_like"/>
    <property type="match status" value="1"/>
</dbReference>
<dbReference type="GeneID" id="25974636"/>
<protein>
    <recommendedName>
        <fullName evidence="2">3-phytase</fullName>
        <ecNumber evidence="2">3.1.3.8</ecNumber>
    </recommendedName>
</protein>
<dbReference type="Pfam" id="PF00328">
    <property type="entry name" value="His_Phos_2"/>
    <property type="match status" value="1"/>
</dbReference>
<dbReference type="EC" id="3.1.3.8" evidence="2"/>
<dbReference type="PANTHER" id="PTHR20963:SF43">
    <property type="entry name" value="PUTATIVE (AFU_ORTHOLOGUE AFUA_7G01240)-RELATED"/>
    <property type="match status" value="1"/>
</dbReference>
<dbReference type="GO" id="GO:0003993">
    <property type="term" value="F:acid phosphatase activity"/>
    <property type="evidence" value="ECO:0007669"/>
    <property type="project" value="TreeGrafter"/>
</dbReference>
<dbReference type="SUPFAM" id="SSF53254">
    <property type="entry name" value="Phosphoglycerate mutase-like"/>
    <property type="match status" value="1"/>
</dbReference>
<keyword evidence="7" id="KW-1185">Reference proteome</keyword>
<dbReference type="eggNOG" id="KOG1382">
    <property type="taxonomic scope" value="Eukaryota"/>
</dbReference>
<reference evidence="6 7" key="1">
    <citation type="journal article" date="2011" name="Proc. Natl. Acad. Sci. U.S.A.">
        <title>Genome and transcriptome analyses of the mountain pine beetle-fungal symbiont Grosmannia clavigera, a lodgepole pine pathogen.</title>
        <authorList>
            <person name="DiGuistini S."/>
            <person name="Wang Y."/>
            <person name="Liao N.Y."/>
            <person name="Taylor G."/>
            <person name="Tanguay P."/>
            <person name="Feau N."/>
            <person name="Henrissat B."/>
            <person name="Chan S.K."/>
            <person name="Hesse-Orce U."/>
            <person name="Alamouti S.M."/>
            <person name="Tsui C.K.M."/>
            <person name="Docking R.T."/>
            <person name="Levasseur A."/>
            <person name="Haridas S."/>
            <person name="Robertson G."/>
            <person name="Birol I."/>
            <person name="Holt R.A."/>
            <person name="Marra M.A."/>
            <person name="Hamelin R.C."/>
            <person name="Hirst M."/>
            <person name="Jones S.J.M."/>
            <person name="Bohlmann J."/>
            <person name="Breuil C."/>
        </authorList>
    </citation>
    <scope>NUCLEOTIDE SEQUENCE [LARGE SCALE GENOMIC DNA]</scope>
    <source>
        <strain evidence="7">kw1407 / UAMH 11150</strain>
    </source>
</reference>